<feature type="compositionally biased region" description="Polar residues" evidence="1">
    <location>
        <begin position="297"/>
        <end position="320"/>
    </location>
</feature>
<feature type="compositionally biased region" description="Basic residues" evidence="1">
    <location>
        <begin position="321"/>
        <end position="330"/>
    </location>
</feature>
<dbReference type="Proteomes" id="UP000245207">
    <property type="component" value="Unassembled WGS sequence"/>
</dbReference>
<feature type="compositionally biased region" description="Polar residues" evidence="1">
    <location>
        <begin position="354"/>
        <end position="371"/>
    </location>
</feature>
<accession>A0A2U1KS02</accession>
<feature type="region of interest" description="Disordered" evidence="1">
    <location>
        <begin position="122"/>
        <end position="155"/>
    </location>
</feature>
<feature type="compositionally biased region" description="Polar residues" evidence="1">
    <location>
        <begin position="383"/>
        <end position="406"/>
    </location>
</feature>
<dbReference type="EMBL" id="PKPP01014548">
    <property type="protein sequence ID" value="PWA39537.1"/>
    <property type="molecule type" value="Genomic_DNA"/>
</dbReference>
<protein>
    <submittedName>
        <fullName evidence="2">Uncharacterized protein</fullName>
    </submittedName>
</protein>
<evidence type="ECO:0000256" key="1">
    <source>
        <dbReference type="SAM" id="MobiDB-lite"/>
    </source>
</evidence>
<feature type="region of interest" description="Disordered" evidence="1">
    <location>
        <begin position="173"/>
        <end position="209"/>
    </location>
</feature>
<name>A0A2U1KS02_ARTAN</name>
<dbReference type="PANTHER" id="PTHR45786">
    <property type="entry name" value="DNA BINDING PROTEIN-LIKE"/>
    <property type="match status" value="1"/>
</dbReference>
<evidence type="ECO:0000313" key="2">
    <source>
        <dbReference type="EMBL" id="PWA39537.1"/>
    </source>
</evidence>
<feature type="compositionally biased region" description="Basic residues" evidence="1">
    <location>
        <begin position="339"/>
        <end position="351"/>
    </location>
</feature>
<proteinExistence type="predicted"/>
<dbReference type="AlphaFoldDB" id="A0A2U1KS02"/>
<feature type="region of interest" description="Disordered" evidence="1">
    <location>
        <begin position="283"/>
        <end position="438"/>
    </location>
</feature>
<feature type="region of interest" description="Disordered" evidence="1">
    <location>
        <begin position="727"/>
        <end position="774"/>
    </location>
</feature>
<feature type="compositionally biased region" description="Basic residues" evidence="1">
    <location>
        <begin position="407"/>
        <end position="420"/>
    </location>
</feature>
<gene>
    <name evidence="2" type="ORF">CTI12_AA571140</name>
</gene>
<sequence length="774" mass="85097">MKENQPYLPKNVTTSPTLKLPENNDTIMHQSLDSQLDDIMVVEGQNPSITKREMDFYYASRGGVLSPPPLDFFSPRRRRPARSVVALPEHSLQGDSAVHDAQSSSGSMPFATGTLSVGHETQIGSLSPDGPHIVAQTSDSRAASKKKQRGQPLRNNDACHSFAATQPLSADGCSVTQAPASNATENVVEPPRRGNRRKDCSMPSVADQDVVQPQKRSRCLSEALAQTTGDNGQTSISCTPLTMANLHAGQTQGETTNTAEHHASVRPPHHHLQTIINDSTSHALENASPPYQDIAEPSTSRTPAETANLHATPSVPQSQKRNARPRRTTARHVSSFPRSPKRNAHPRRTAARRPNQQSQNITEGSASNAFENASPPYQDIAEPSTSRTPAETANLHATPSVPQSQKRNARPRRTTARRPNQRSQNITEGSTSHALEDTSSAYEDLGDCTERCMYCNDAFWRGERLAGRSYSAHVSHYHLCCGNDSPPLDPQVVQGLIHFLDTHNELVQMFRTARDKCAEADVPEFKIRLYSGDRPRGYELPSSNTLGAIVFDRGPESESNYDVILEYRDGPLKRISKIHKSYMSLQFPLIFIYGQPGYHTKLMLRTANPDDEPKRVSMNAFYTYQLHPKPVMLQQKAIVCPKNETADIINSTVLDMVAGEEKTYASYDIAIPVGNNVGSSQLPIALPNEQHVDQKKNSLAPQASFTLPNKEIEQDKEIDQMVIQNQETSGSLASPVATANEDSGDQKKDEETSTAILTLPATDIDQGKKMSVMN</sequence>
<reference evidence="2 3" key="1">
    <citation type="journal article" date="2018" name="Mol. Plant">
        <title>The genome of Artemisia annua provides insight into the evolution of Asteraceae family and artemisinin biosynthesis.</title>
        <authorList>
            <person name="Shen Q."/>
            <person name="Zhang L."/>
            <person name="Liao Z."/>
            <person name="Wang S."/>
            <person name="Yan T."/>
            <person name="Shi P."/>
            <person name="Liu M."/>
            <person name="Fu X."/>
            <person name="Pan Q."/>
            <person name="Wang Y."/>
            <person name="Lv Z."/>
            <person name="Lu X."/>
            <person name="Zhang F."/>
            <person name="Jiang W."/>
            <person name="Ma Y."/>
            <person name="Chen M."/>
            <person name="Hao X."/>
            <person name="Li L."/>
            <person name="Tang Y."/>
            <person name="Lv G."/>
            <person name="Zhou Y."/>
            <person name="Sun X."/>
            <person name="Brodelius P.E."/>
            <person name="Rose J.K.C."/>
            <person name="Tang K."/>
        </authorList>
    </citation>
    <scope>NUCLEOTIDE SEQUENCE [LARGE SCALE GENOMIC DNA]</scope>
    <source>
        <strain evidence="3">cv. Huhao1</strain>
        <tissue evidence="2">Leaf</tissue>
    </source>
</reference>
<keyword evidence="3" id="KW-1185">Reference proteome</keyword>
<comment type="caution">
    <text evidence="2">The sequence shown here is derived from an EMBL/GenBank/DDBJ whole genome shotgun (WGS) entry which is preliminary data.</text>
</comment>
<feature type="compositionally biased region" description="Polar residues" evidence="1">
    <location>
        <begin position="173"/>
        <end position="185"/>
    </location>
</feature>
<organism evidence="2 3">
    <name type="scientific">Artemisia annua</name>
    <name type="common">Sweet wormwood</name>
    <dbReference type="NCBI Taxonomy" id="35608"/>
    <lineage>
        <taxon>Eukaryota</taxon>
        <taxon>Viridiplantae</taxon>
        <taxon>Streptophyta</taxon>
        <taxon>Embryophyta</taxon>
        <taxon>Tracheophyta</taxon>
        <taxon>Spermatophyta</taxon>
        <taxon>Magnoliopsida</taxon>
        <taxon>eudicotyledons</taxon>
        <taxon>Gunneridae</taxon>
        <taxon>Pentapetalae</taxon>
        <taxon>asterids</taxon>
        <taxon>campanulids</taxon>
        <taxon>Asterales</taxon>
        <taxon>Asteraceae</taxon>
        <taxon>Asteroideae</taxon>
        <taxon>Anthemideae</taxon>
        <taxon>Artemisiinae</taxon>
        <taxon>Artemisia</taxon>
    </lineage>
</organism>
<feature type="compositionally biased region" description="Polar residues" evidence="1">
    <location>
        <begin position="421"/>
        <end position="438"/>
    </location>
</feature>
<dbReference type="PANTHER" id="PTHR45786:SF74">
    <property type="entry name" value="ATP-DEPENDENT DNA HELICASE"/>
    <property type="match status" value="1"/>
</dbReference>
<evidence type="ECO:0000313" key="3">
    <source>
        <dbReference type="Proteomes" id="UP000245207"/>
    </source>
</evidence>